<evidence type="ECO:0000256" key="3">
    <source>
        <dbReference type="ARBA" id="ARBA00022786"/>
    </source>
</evidence>
<organism evidence="10">
    <name type="scientific">Rodentolepis nana</name>
    <name type="common">Dwarf tapeworm</name>
    <name type="synonym">Hymenolepis nana</name>
    <dbReference type="NCBI Taxonomy" id="102285"/>
    <lineage>
        <taxon>Eukaryota</taxon>
        <taxon>Metazoa</taxon>
        <taxon>Spiralia</taxon>
        <taxon>Lophotrochozoa</taxon>
        <taxon>Platyhelminthes</taxon>
        <taxon>Cestoda</taxon>
        <taxon>Eucestoda</taxon>
        <taxon>Cyclophyllidea</taxon>
        <taxon>Hymenolepididae</taxon>
        <taxon>Rodentolepis</taxon>
    </lineage>
</organism>
<name>A0A0R3T7Y0_RODNA</name>
<dbReference type="InterPro" id="IPR017137">
    <property type="entry name" value="Arg-tRNA-P_Trfase_1_euk"/>
</dbReference>
<comment type="function">
    <text evidence="5">Involved in the post-translational conjugation of arginine to the N-terminal aspartate or glutamate of a protein. This arginylation is required for degradation of the protein via the ubiquitin pathway.</text>
</comment>
<feature type="domain" description="N-end aminoacyl transferase N-terminal" evidence="6">
    <location>
        <begin position="27"/>
        <end position="97"/>
    </location>
</feature>
<dbReference type="PANTHER" id="PTHR21367">
    <property type="entry name" value="ARGININE-TRNA-PROTEIN TRANSFERASE 1"/>
    <property type="match status" value="1"/>
</dbReference>
<dbReference type="PANTHER" id="PTHR21367:SF1">
    <property type="entry name" value="ARGINYL-TRNA--PROTEIN TRANSFERASE 1"/>
    <property type="match status" value="1"/>
</dbReference>
<dbReference type="GO" id="GO:0005737">
    <property type="term" value="C:cytoplasm"/>
    <property type="evidence" value="ECO:0007669"/>
    <property type="project" value="TreeGrafter"/>
</dbReference>
<keyword evidence="3 5" id="KW-0833">Ubl conjugation pathway</keyword>
<reference evidence="8 9" key="2">
    <citation type="submission" date="2018-11" db="EMBL/GenBank/DDBJ databases">
        <authorList>
            <consortium name="Pathogen Informatics"/>
        </authorList>
    </citation>
    <scope>NUCLEOTIDE SEQUENCE [LARGE SCALE GENOMIC DNA]</scope>
</reference>
<keyword evidence="2 5" id="KW-0808">Transferase</keyword>
<keyword evidence="9" id="KW-1185">Reference proteome</keyword>
<evidence type="ECO:0000256" key="2">
    <source>
        <dbReference type="ARBA" id="ARBA00022679"/>
    </source>
</evidence>
<dbReference type="Pfam" id="PF04377">
    <property type="entry name" value="ATE_C"/>
    <property type="match status" value="1"/>
</dbReference>
<keyword evidence="4 5" id="KW-0012">Acyltransferase</keyword>
<reference evidence="10" key="1">
    <citation type="submission" date="2017-02" db="UniProtKB">
        <authorList>
            <consortium name="WormBaseParasite"/>
        </authorList>
    </citation>
    <scope>IDENTIFICATION</scope>
</reference>
<dbReference type="InterPro" id="IPR007471">
    <property type="entry name" value="N-end_Aminoacyl_Trfase_N"/>
</dbReference>
<dbReference type="OrthoDB" id="74183at2759"/>
<protein>
    <recommendedName>
        <fullName evidence="5">Arginyl-tRNA--protein transferase 1</fullName>
        <shortName evidence="5">Arginyltransferase 1</shortName>
        <shortName evidence="5">R-transferase 1</shortName>
        <ecNumber evidence="5">2.3.2.8</ecNumber>
    </recommendedName>
    <alternativeName>
        <fullName evidence="5">Arginine-tRNA--protein transferase 1</fullName>
    </alternativeName>
</protein>
<evidence type="ECO:0000256" key="4">
    <source>
        <dbReference type="ARBA" id="ARBA00023315"/>
    </source>
</evidence>
<evidence type="ECO:0000259" key="7">
    <source>
        <dbReference type="Pfam" id="PF04377"/>
    </source>
</evidence>
<proteinExistence type="inferred from homology"/>
<dbReference type="InterPro" id="IPR007472">
    <property type="entry name" value="N-end_Aminoacyl_Trfase_C"/>
</dbReference>
<dbReference type="EMBL" id="UZAE01001768">
    <property type="protein sequence ID" value="VDN99026.1"/>
    <property type="molecule type" value="Genomic_DNA"/>
</dbReference>
<comment type="catalytic activity">
    <reaction evidence="5">
        <text>an N-terminal L-alpha-aminoacyl-[protein] + L-arginyl-tRNA(Arg) = an N-terminal L-arginyl-L-aminoacyl-[protein] + tRNA(Arg) + H(+)</text>
        <dbReference type="Rhea" id="RHEA:10208"/>
        <dbReference type="Rhea" id="RHEA-COMP:9658"/>
        <dbReference type="Rhea" id="RHEA-COMP:9673"/>
        <dbReference type="Rhea" id="RHEA-COMP:10636"/>
        <dbReference type="Rhea" id="RHEA-COMP:10638"/>
        <dbReference type="ChEBI" id="CHEBI:15378"/>
        <dbReference type="ChEBI" id="CHEBI:78442"/>
        <dbReference type="ChEBI" id="CHEBI:78513"/>
        <dbReference type="ChEBI" id="CHEBI:78597"/>
        <dbReference type="ChEBI" id="CHEBI:83562"/>
        <dbReference type="EC" id="2.3.2.8"/>
    </reaction>
</comment>
<sequence length="523" mass="60405">MSHTILNGSRSNYSLIDLEGEKISDVCRYCDDTTSPKSTWYVSSNRLTVSDYKILMDNGWRRHGNQYYKTLGHKTCCPPYTIRCDAENFRISKAQKKALSIVSTFLKRGEKPTEATDERNASIMSVISQSDNSYEFKPCAYSSKSGHITDDPSQHEKPLISCSSEDSGIYLDEHGSKVIGRSGSSKRKRWQALKEHMVRKAEKLGVPYEEIMQQYLERRRRRLAKNKPKEIEEYLEQEIPNQNFAHTLDIRLCRCAPQSEEFKATYEQEYDIYYKYQVIVHKANPSEAKREDFNEFLVDSSLVNDHDEKAQTAGAPQFGSYHQQYWLDGKQLIAVGVIDIVPGCLSSVYFFYDPEYSFLHLGTYSALREIAYIRHLNRTYGSSVPALSTFTQYYLGYYIHSTPKMRYKKAFSPSYLACPETSNWVPIEKCGRLLDKTKYTRLADCNEKRLLSSVSEDEPRLQLSFSNDLANKLHDINFTVEGDAIRVNLEDAESLLSQKELDLVREWFTLVPDYGTMYINCKN</sequence>
<evidence type="ECO:0000313" key="10">
    <source>
        <dbReference type="WBParaSite" id="HNAJ_0000316801-mRNA-1"/>
    </source>
</evidence>
<gene>
    <name evidence="8" type="ORF">HNAJ_LOCUS3167</name>
</gene>
<dbReference type="AlphaFoldDB" id="A0A0R3T7Y0"/>
<dbReference type="InterPro" id="IPR030700">
    <property type="entry name" value="N-end_Aminoacyl_Trfase"/>
</dbReference>
<evidence type="ECO:0000313" key="8">
    <source>
        <dbReference type="EMBL" id="VDN99026.1"/>
    </source>
</evidence>
<accession>A0A0R3T7Y0</accession>
<dbReference type="GO" id="GO:0004057">
    <property type="term" value="F:arginyl-tRNA--protein transferase activity"/>
    <property type="evidence" value="ECO:0007669"/>
    <property type="project" value="UniProtKB-EC"/>
</dbReference>
<dbReference type="Proteomes" id="UP000278807">
    <property type="component" value="Unassembled WGS sequence"/>
</dbReference>
<evidence type="ECO:0000256" key="1">
    <source>
        <dbReference type="ARBA" id="ARBA00009991"/>
    </source>
</evidence>
<dbReference type="EC" id="2.3.2.8" evidence="5"/>
<evidence type="ECO:0000256" key="5">
    <source>
        <dbReference type="PIRNR" id="PIRNR037207"/>
    </source>
</evidence>
<evidence type="ECO:0000313" key="9">
    <source>
        <dbReference type="Proteomes" id="UP000278807"/>
    </source>
</evidence>
<evidence type="ECO:0000259" key="6">
    <source>
        <dbReference type="Pfam" id="PF04376"/>
    </source>
</evidence>
<dbReference type="Pfam" id="PF04376">
    <property type="entry name" value="ATE_N"/>
    <property type="match status" value="1"/>
</dbReference>
<dbReference type="STRING" id="102285.A0A0R3T7Y0"/>
<dbReference type="WBParaSite" id="HNAJ_0000316801-mRNA-1">
    <property type="protein sequence ID" value="HNAJ_0000316801-mRNA-1"/>
    <property type="gene ID" value="HNAJ_0000316801"/>
</dbReference>
<feature type="domain" description="N-end rule aminoacyl transferase C-terminal" evidence="7">
    <location>
        <begin position="269"/>
        <end position="418"/>
    </location>
</feature>
<dbReference type="PIRSF" id="PIRSF037207">
    <property type="entry name" value="ATE1_euk"/>
    <property type="match status" value="1"/>
</dbReference>
<comment type="similarity">
    <text evidence="1 5">Belongs to the R-transferase family.</text>
</comment>